<sequence>MKENKELQRNFILGDNWLYYKIYTGYKTSDKILVDVIHPIANRLIDEKIINKWFFIRYGDPKHHLRVRFHFTERENIFKIINSFLPYLKSYIDKKLIWKIQTDTYKREIERYGVNSMCLSEDIFYYDSESIVGFLKVIKGREDEDVRWLFSLRLIDSLLNDFEYNLERKNKLLFELSTSFKNEFNSSKYLTKQLSKKYRDKQDKIEKFMSDRISEVYSLGLLEIIEEKEKVIKPIICDLQEIKKKGELEINLDQLMSSYIHMLMNRLFKSRNRLHEMVCYDFLYRFYKSKLARVKIKHKKTS</sequence>
<dbReference type="EMBL" id="WAAU01000003">
    <property type="protein sequence ID" value="KAB1160700.1"/>
    <property type="molecule type" value="Genomic_DNA"/>
</dbReference>
<gene>
    <name evidence="2" type="ORF">F7018_02150</name>
</gene>
<dbReference type="OrthoDB" id="1273722at2"/>
<organism evidence="2 3">
    <name type="scientific">Tenacibaculum aiptasiae</name>
    <dbReference type="NCBI Taxonomy" id="426481"/>
    <lineage>
        <taxon>Bacteria</taxon>
        <taxon>Pseudomonadati</taxon>
        <taxon>Bacteroidota</taxon>
        <taxon>Flavobacteriia</taxon>
        <taxon>Flavobacteriales</taxon>
        <taxon>Flavobacteriaceae</taxon>
        <taxon>Tenacibaculum</taxon>
    </lineage>
</organism>
<accession>A0A7J5AUW5</accession>
<evidence type="ECO:0000259" key="1">
    <source>
        <dbReference type="Pfam" id="PF14028"/>
    </source>
</evidence>
<dbReference type="Pfam" id="PF14028">
    <property type="entry name" value="Lant_dehydr_C"/>
    <property type="match status" value="1"/>
</dbReference>
<evidence type="ECO:0000313" key="2">
    <source>
        <dbReference type="EMBL" id="KAB1160700.1"/>
    </source>
</evidence>
<name>A0A7J5AUW5_9FLAO</name>
<comment type="caution">
    <text evidence="2">The sequence shown here is derived from an EMBL/GenBank/DDBJ whole genome shotgun (WGS) entry which is preliminary data.</text>
</comment>
<keyword evidence="3" id="KW-1185">Reference proteome</keyword>
<protein>
    <recommendedName>
        <fullName evidence="1">Thiopeptide-type bacteriocin biosynthesis domain-containing protein</fullName>
    </recommendedName>
</protein>
<dbReference type="NCBIfam" id="TIGR03891">
    <property type="entry name" value="thiopep_ocin"/>
    <property type="match status" value="1"/>
</dbReference>
<feature type="domain" description="Thiopeptide-type bacteriocin biosynthesis" evidence="1">
    <location>
        <begin position="17"/>
        <end position="287"/>
    </location>
</feature>
<dbReference type="AlphaFoldDB" id="A0A7J5AUW5"/>
<dbReference type="RefSeq" id="WP_150898329.1">
    <property type="nucleotide sequence ID" value="NZ_WAAU01000003.1"/>
</dbReference>
<dbReference type="InterPro" id="IPR023809">
    <property type="entry name" value="Thiopep_bacteriocin_synth_dom"/>
</dbReference>
<dbReference type="Proteomes" id="UP000467305">
    <property type="component" value="Unassembled WGS sequence"/>
</dbReference>
<evidence type="ECO:0000313" key="3">
    <source>
        <dbReference type="Proteomes" id="UP000467305"/>
    </source>
</evidence>
<proteinExistence type="predicted"/>
<reference evidence="2 3" key="1">
    <citation type="submission" date="2019-09" db="EMBL/GenBank/DDBJ databases">
        <authorList>
            <person name="Cao W.R."/>
        </authorList>
    </citation>
    <scope>NUCLEOTIDE SEQUENCE [LARGE SCALE GENOMIC DNA]</scope>
    <source>
        <strain evidence="3">a4</strain>
    </source>
</reference>